<organism evidence="1 2">
    <name type="scientific">Lacticaseibacillus mingshuiensis</name>
    <dbReference type="NCBI Taxonomy" id="2799574"/>
    <lineage>
        <taxon>Bacteria</taxon>
        <taxon>Bacillati</taxon>
        <taxon>Bacillota</taxon>
        <taxon>Bacilli</taxon>
        <taxon>Lactobacillales</taxon>
        <taxon>Lactobacillaceae</taxon>
        <taxon>Lacticaseibacillus</taxon>
    </lineage>
</organism>
<dbReference type="Proteomes" id="UP001597196">
    <property type="component" value="Unassembled WGS sequence"/>
</dbReference>
<gene>
    <name evidence="1" type="ORF">ACFQ4P_09660</name>
</gene>
<dbReference type="RefSeq" id="WP_125697263.1">
    <property type="nucleotide sequence ID" value="NZ_BOLQ01000013.1"/>
</dbReference>
<accession>A0ABW4CIP4</accession>
<name>A0ABW4CIP4_9LACO</name>
<sequence length="87" mass="9917">MARPQQHWELFEENEVNAQFHEGQVMRFRSALLDGKQAQGVITKRYKNSCMIDFSACPKISQAAKEELNSKIVISYQALEPLTGTDD</sequence>
<proteinExistence type="predicted"/>
<protein>
    <submittedName>
        <fullName evidence="1">Uncharacterized protein</fullName>
    </submittedName>
</protein>
<comment type="caution">
    <text evidence="1">The sequence shown here is derived from an EMBL/GenBank/DDBJ whole genome shotgun (WGS) entry which is preliminary data.</text>
</comment>
<evidence type="ECO:0000313" key="1">
    <source>
        <dbReference type="EMBL" id="MFD1430512.1"/>
    </source>
</evidence>
<evidence type="ECO:0000313" key="2">
    <source>
        <dbReference type="Proteomes" id="UP001597196"/>
    </source>
</evidence>
<reference evidence="2" key="1">
    <citation type="journal article" date="2019" name="Int. J. Syst. Evol. Microbiol.">
        <title>The Global Catalogue of Microorganisms (GCM) 10K type strain sequencing project: providing services to taxonomists for standard genome sequencing and annotation.</title>
        <authorList>
            <consortium name="The Broad Institute Genomics Platform"/>
            <consortium name="The Broad Institute Genome Sequencing Center for Infectious Disease"/>
            <person name="Wu L."/>
            <person name="Ma J."/>
        </authorList>
    </citation>
    <scope>NUCLEOTIDE SEQUENCE [LARGE SCALE GENOMIC DNA]</scope>
    <source>
        <strain evidence="2">CCM 8980</strain>
    </source>
</reference>
<dbReference type="EMBL" id="JBHTOC010000013">
    <property type="protein sequence ID" value="MFD1430512.1"/>
    <property type="molecule type" value="Genomic_DNA"/>
</dbReference>
<keyword evidence="2" id="KW-1185">Reference proteome</keyword>